<feature type="region of interest" description="Disordered" evidence="4">
    <location>
        <begin position="241"/>
        <end position="268"/>
    </location>
</feature>
<evidence type="ECO:0000313" key="8">
    <source>
        <dbReference type="Proteomes" id="UP001652621"/>
    </source>
</evidence>
<dbReference type="EnsemblMetazoa" id="MDOA016939-RA">
    <property type="protein sequence ID" value="MDOA016939-PA"/>
    <property type="gene ID" value="MDOA016939"/>
</dbReference>
<feature type="compositionally biased region" description="Polar residues" evidence="4">
    <location>
        <begin position="242"/>
        <end position="260"/>
    </location>
</feature>
<evidence type="ECO:0000313" key="9">
    <source>
        <dbReference type="RefSeq" id="XP_011292205.1"/>
    </source>
</evidence>
<dbReference type="PROSITE" id="PS50089">
    <property type="entry name" value="ZF_RING_2"/>
    <property type="match status" value="1"/>
</dbReference>
<organism evidence="7">
    <name type="scientific">Musca domestica</name>
    <name type="common">House fly</name>
    <dbReference type="NCBI Taxonomy" id="7370"/>
    <lineage>
        <taxon>Eukaryota</taxon>
        <taxon>Metazoa</taxon>
        <taxon>Ecdysozoa</taxon>
        <taxon>Arthropoda</taxon>
        <taxon>Hexapoda</taxon>
        <taxon>Insecta</taxon>
        <taxon>Pterygota</taxon>
        <taxon>Neoptera</taxon>
        <taxon>Endopterygota</taxon>
        <taxon>Diptera</taxon>
        <taxon>Brachycera</taxon>
        <taxon>Muscomorpha</taxon>
        <taxon>Muscoidea</taxon>
        <taxon>Muscidae</taxon>
        <taxon>Musca</taxon>
    </lineage>
</organism>
<dbReference type="GO" id="GO:0016567">
    <property type="term" value="P:protein ubiquitination"/>
    <property type="evidence" value="ECO:0007669"/>
    <property type="project" value="TreeGrafter"/>
</dbReference>
<sequence>MLTYIVTPVIQFMHFIHKVSVFILGIGYHIGRTIFLILLKICHFLKDTFAALIIIGEELYNFLCELNASASAVSHYVRTSANGGVSSFIDAVVIFCRHLSKFFSNTRIHSKLLATKLGTFVCDFFQLLRNALLLIADCAWWLVTLVPRILLWIVIAVGDAIVTIITTVRKAIVYSVAVVIEDIFRITIAVVLLIVLWHNRRRLVLFIIRSIRHLKRIIIICFRRLRTLYNHVLRRQRRNPVHTVQNSTPTRSRLPRQSVSPAAGSMDKSLDNHQRCVVCRDRPKCVLLLPCKHLCLCDECADYILFAAQRHTCPLCRANIVHSMSVYT</sequence>
<evidence type="ECO:0000256" key="3">
    <source>
        <dbReference type="PROSITE-ProRule" id="PRU00175"/>
    </source>
</evidence>
<keyword evidence="2" id="KW-0862">Zinc</keyword>
<keyword evidence="5" id="KW-0472">Membrane</keyword>
<dbReference type="RefSeq" id="XP_011292205.1">
    <property type="nucleotide sequence ID" value="XM_011293903.2"/>
</dbReference>
<dbReference type="InterPro" id="IPR013083">
    <property type="entry name" value="Znf_RING/FYVE/PHD"/>
</dbReference>
<keyword evidence="1 3" id="KW-0863">Zinc-finger</keyword>
<dbReference type="PANTHER" id="PTHR22696:SF1">
    <property type="entry name" value="E3 UBIQUITIN-PROTEIN LIGASE RNF26"/>
    <property type="match status" value="1"/>
</dbReference>
<keyword evidence="5" id="KW-0812">Transmembrane</keyword>
<evidence type="ECO:0000256" key="2">
    <source>
        <dbReference type="ARBA" id="ARBA00022833"/>
    </source>
</evidence>
<dbReference type="VEuPathDB" id="VectorBase:MDOMA2_001955"/>
<dbReference type="PANTHER" id="PTHR22696">
    <property type="entry name" value="E3 UBIQUITIN-PROTEIN LIGASE RNF26"/>
    <property type="match status" value="1"/>
</dbReference>
<dbReference type="Gene3D" id="3.30.40.10">
    <property type="entry name" value="Zinc/RING finger domain, C3HC4 (zinc finger)"/>
    <property type="match status" value="1"/>
</dbReference>
<dbReference type="GO" id="GO:0061630">
    <property type="term" value="F:ubiquitin protein ligase activity"/>
    <property type="evidence" value="ECO:0007669"/>
    <property type="project" value="TreeGrafter"/>
</dbReference>
<keyword evidence="5" id="KW-1133">Transmembrane helix</keyword>
<protein>
    <submittedName>
        <fullName evidence="9">Uncharacterized protein LOC105261760</fullName>
    </submittedName>
</protein>
<dbReference type="AlphaFoldDB" id="A0A1I8NL79"/>
<dbReference type="STRING" id="7370.A0A1I8NL79"/>
<feature type="domain" description="RING-type" evidence="6">
    <location>
        <begin position="276"/>
        <end position="317"/>
    </location>
</feature>
<evidence type="ECO:0000256" key="1">
    <source>
        <dbReference type="ARBA" id="ARBA00022771"/>
    </source>
</evidence>
<feature type="transmembrane region" description="Helical" evidence="5">
    <location>
        <begin position="149"/>
        <end position="165"/>
    </location>
</feature>
<evidence type="ECO:0000313" key="7">
    <source>
        <dbReference type="EnsemblMetazoa" id="MDOA016939-PA"/>
    </source>
</evidence>
<dbReference type="Pfam" id="PF13920">
    <property type="entry name" value="zf-C3HC4_3"/>
    <property type="match status" value="1"/>
</dbReference>
<gene>
    <name evidence="7" type="primary">105261760</name>
    <name evidence="9" type="synonym">LOC105261760</name>
</gene>
<keyword evidence="8" id="KW-1185">Reference proteome</keyword>
<name>A0A1I8NL79_MUSDO</name>
<feature type="transmembrane region" description="Helical" evidence="5">
    <location>
        <begin position="172"/>
        <end position="197"/>
    </location>
</feature>
<dbReference type="GO" id="GO:0006511">
    <property type="term" value="P:ubiquitin-dependent protein catabolic process"/>
    <property type="evidence" value="ECO:0007669"/>
    <property type="project" value="TreeGrafter"/>
</dbReference>
<dbReference type="Proteomes" id="UP001652621">
    <property type="component" value="Unplaced"/>
</dbReference>
<evidence type="ECO:0000259" key="6">
    <source>
        <dbReference type="PROSITE" id="PS50089"/>
    </source>
</evidence>
<dbReference type="OrthoDB" id="1711136at2759"/>
<accession>A0A1I8NL79</accession>
<feature type="transmembrane region" description="Helical" evidence="5">
    <location>
        <begin position="20"/>
        <end position="39"/>
    </location>
</feature>
<evidence type="ECO:0000256" key="4">
    <source>
        <dbReference type="SAM" id="MobiDB-lite"/>
    </source>
</evidence>
<keyword evidence="1 3" id="KW-0479">Metal-binding</keyword>
<evidence type="ECO:0000256" key="5">
    <source>
        <dbReference type="SAM" id="Phobius"/>
    </source>
</evidence>
<dbReference type="GO" id="GO:0008270">
    <property type="term" value="F:zinc ion binding"/>
    <property type="evidence" value="ECO:0007669"/>
    <property type="project" value="UniProtKB-KW"/>
</dbReference>
<dbReference type="SUPFAM" id="SSF57850">
    <property type="entry name" value="RING/U-box"/>
    <property type="match status" value="1"/>
</dbReference>
<reference evidence="7" key="1">
    <citation type="submission" date="2020-05" db="UniProtKB">
        <authorList>
            <consortium name="EnsemblMetazoa"/>
        </authorList>
    </citation>
    <scope>IDENTIFICATION</scope>
    <source>
        <strain evidence="7">Aabys</strain>
    </source>
</reference>
<dbReference type="KEGG" id="mde:105261760"/>
<dbReference type="InterPro" id="IPR001841">
    <property type="entry name" value="Znf_RING"/>
</dbReference>
<reference evidence="9" key="2">
    <citation type="submission" date="2025-04" db="UniProtKB">
        <authorList>
            <consortium name="RefSeq"/>
        </authorList>
    </citation>
    <scope>IDENTIFICATION</scope>
    <source>
        <strain evidence="9">Aabys</strain>
    </source>
</reference>
<dbReference type="GeneID" id="105261760"/>
<proteinExistence type="predicted"/>
<dbReference type="VEuPathDB" id="VectorBase:MDOA016939"/>